<sequence>MEQNPQQPVPPQYTVQYDTQQQQAPAVQFMPIAMATVPPPASSLTSVNMHLLADIPQSLRDQLTVTGICYIIIGLLLIGFNIGLVINHSLTYSLTSLLMLVVWQLMVLIVAFVLHCIGFALTTCGRYTDGCWRVTIIVIGRRRQPQLPSERRFYDGGNTNTSQFS</sequence>
<keyword evidence="1" id="KW-0812">Transmembrane</keyword>
<reference evidence="2" key="1">
    <citation type="submission" date="2021-02" db="EMBL/GenBank/DDBJ databases">
        <authorList>
            <person name="Nowell W R."/>
        </authorList>
    </citation>
    <scope>NUCLEOTIDE SEQUENCE</scope>
</reference>
<protein>
    <submittedName>
        <fullName evidence="2">Uncharacterized protein</fullName>
    </submittedName>
</protein>
<dbReference type="AlphaFoldDB" id="A0A815UEQ5"/>
<name>A0A815UEQ5_9BILA</name>
<keyword evidence="1" id="KW-1133">Transmembrane helix</keyword>
<feature type="non-terminal residue" evidence="2">
    <location>
        <position position="1"/>
    </location>
</feature>
<keyword evidence="4" id="KW-1185">Reference proteome</keyword>
<proteinExistence type="predicted"/>
<keyword evidence="1" id="KW-0472">Membrane</keyword>
<evidence type="ECO:0000313" key="3">
    <source>
        <dbReference type="EMBL" id="CAF4375912.1"/>
    </source>
</evidence>
<evidence type="ECO:0000313" key="4">
    <source>
        <dbReference type="Proteomes" id="UP000663829"/>
    </source>
</evidence>
<comment type="caution">
    <text evidence="2">The sequence shown here is derived from an EMBL/GenBank/DDBJ whole genome shotgun (WGS) entry which is preliminary data.</text>
</comment>
<dbReference type="Proteomes" id="UP000681722">
    <property type="component" value="Unassembled WGS sequence"/>
</dbReference>
<evidence type="ECO:0000256" key="1">
    <source>
        <dbReference type="SAM" id="Phobius"/>
    </source>
</evidence>
<feature type="transmembrane region" description="Helical" evidence="1">
    <location>
        <begin position="97"/>
        <end position="121"/>
    </location>
</feature>
<feature type="transmembrane region" description="Helical" evidence="1">
    <location>
        <begin position="63"/>
        <end position="85"/>
    </location>
</feature>
<dbReference type="Proteomes" id="UP000663829">
    <property type="component" value="Unassembled WGS sequence"/>
</dbReference>
<gene>
    <name evidence="2" type="ORF">GPM918_LOCUS37331</name>
    <name evidence="3" type="ORF">SRO942_LOCUS38093</name>
</gene>
<dbReference type="EMBL" id="CAJNOQ010023476">
    <property type="protein sequence ID" value="CAF1515985.1"/>
    <property type="molecule type" value="Genomic_DNA"/>
</dbReference>
<accession>A0A815UEQ5</accession>
<organism evidence="2 4">
    <name type="scientific">Didymodactylos carnosus</name>
    <dbReference type="NCBI Taxonomy" id="1234261"/>
    <lineage>
        <taxon>Eukaryota</taxon>
        <taxon>Metazoa</taxon>
        <taxon>Spiralia</taxon>
        <taxon>Gnathifera</taxon>
        <taxon>Rotifera</taxon>
        <taxon>Eurotatoria</taxon>
        <taxon>Bdelloidea</taxon>
        <taxon>Philodinida</taxon>
        <taxon>Philodinidae</taxon>
        <taxon>Didymodactylos</taxon>
    </lineage>
</organism>
<dbReference type="EMBL" id="CAJOBC010089018">
    <property type="protein sequence ID" value="CAF4375912.1"/>
    <property type="molecule type" value="Genomic_DNA"/>
</dbReference>
<evidence type="ECO:0000313" key="2">
    <source>
        <dbReference type="EMBL" id="CAF1515985.1"/>
    </source>
</evidence>